<keyword evidence="3" id="KW-1185">Reference proteome</keyword>
<name>A0A2T3ZRB9_TRIHA</name>
<dbReference type="GO" id="GO:0003676">
    <property type="term" value="F:nucleic acid binding"/>
    <property type="evidence" value="ECO:0007669"/>
    <property type="project" value="InterPro"/>
</dbReference>
<evidence type="ECO:0000313" key="2">
    <source>
        <dbReference type="EMBL" id="PTB47346.1"/>
    </source>
</evidence>
<sequence>KVLEEGLLPIWDLTRRFQQDNARIHNFGGTPEWLQVHGIDYIDWPPHSPDLNPIEHV</sequence>
<dbReference type="AlphaFoldDB" id="A0A2T3ZRB9"/>
<dbReference type="Gene3D" id="3.30.420.10">
    <property type="entry name" value="Ribonuclease H-like superfamily/Ribonuclease H"/>
    <property type="match status" value="1"/>
</dbReference>
<protein>
    <recommendedName>
        <fullName evidence="1">Tc1-like transposase DDE domain-containing protein</fullName>
    </recommendedName>
</protein>
<dbReference type="Pfam" id="PF13358">
    <property type="entry name" value="DDE_3"/>
    <property type="match status" value="1"/>
</dbReference>
<dbReference type="RefSeq" id="XP_024767023.1">
    <property type="nucleotide sequence ID" value="XM_024914602.1"/>
</dbReference>
<organism evidence="2 3">
    <name type="scientific">Trichoderma harzianum CBS 226.95</name>
    <dbReference type="NCBI Taxonomy" id="983964"/>
    <lineage>
        <taxon>Eukaryota</taxon>
        <taxon>Fungi</taxon>
        <taxon>Dikarya</taxon>
        <taxon>Ascomycota</taxon>
        <taxon>Pezizomycotina</taxon>
        <taxon>Sordariomycetes</taxon>
        <taxon>Hypocreomycetidae</taxon>
        <taxon>Hypocreales</taxon>
        <taxon>Hypocreaceae</taxon>
        <taxon>Trichoderma</taxon>
    </lineage>
</organism>
<feature type="non-terminal residue" evidence="2">
    <location>
        <position position="1"/>
    </location>
</feature>
<dbReference type="InterPro" id="IPR036397">
    <property type="entry name" value="RNaseH_sf"/>
</dbReference>
<reference evidence="2 3" key="1">
    <citation type="submission" date="2016-07" db="EMBL/GenBank/DDBJ databases">
        <title>Multiple horizontal gene transfer events from other fungi enriched the ability of initially mycotrophic Trichoderma (Ascomycota) to feed on dead plant biomass.</title>
        <authorList>
            <consortium name="DOE Joint Genome Institute"/>
            <person name="Aerts A."/>
            <person name="Atanasova L."/>
            <person name="Chenthamara K."/>
            <person name="Zhang J."/>
            <person name="Grujic M."/>
            <person name="Henrissat B."/>
            <person name="Kuo A."/>
            <person name="Salamov A."/>
            <person name="Lipzen A."/>
            <person name="Labutti K."/>
            <person name="Barry K."/>
            <person name="Miao Y."/>
            <person name="Rahimi M.J."/>
            <person name="Shen Q."/>
            <person name="Grigoriev I.V."/>
            <person name="Kubicek C.P."/>
            <person name="Druzhinina I.S."/>
        </authorList>
    </citation>
    <scope>NUCLEOTIDE SEQUENCE [LARGE SCALE GENOMIC DNA]</scope>
    <source>
        <strain evidence="2 3">CBS 226.95</strain>
    </source>
</reference>
<accession>A0A2T3ZRB9</accession>
<gene>
    <name evidence="2" type="ORF">M431DRAFT_36622</name>
</gene>
<dbReference type="Proteomes" id="UP000241690">
    <property type="component" value="Unassembled WGS sequence"/>
</dbReference>
<dbReference type="InterPro" id="IPR038717">
    <property type="entry name" value="Tc1-like_DDE_dom"/>
</dbReference>
<proteinExistence type="predicted"/>
<dbReference type="STRING" id="983964.A0A2T3ZRB9"/>
<feature type="non-terminal residue" evidence="2">
    <location>
        <position position="57"/>
    </location>
</feature>
<dbReference type="GeneID" id="36623167"/>
<evidence type="ECO:0000313" key="3">
    <source>
        <dbReference type="Proteomes" id="UP000241690"/>
    </source>
</evidence>
<feature type="domain" description="Tc1-like transposase DDE" evidence="1">
    <location>
        <begin position="20"/>
        <end position="57"/>
    </location>
</feature>
<evidence type="ECO:0000259" key="1">
    <source>
        <dbReference type="Pfam" id="PF13358"/>
    </source>
</evidence>
<dbReference type="EMBL" id="KZ679752">
    <property type="protein sequence ID" value="PTB47346.1"/>
    <property type="molecule type" value="Genomic_DNA"/>
</dbReference>